<dbReference type="Pfam" id="PF24894">
    <property type="entry name" value="Hexapep_GlmU"/>
    <property type="match status" value="1"/>
</dbReference>
<dbReference type="Proteomes" id="UP000321201">
    <property type="component" value="Unassembled WGS sequence"/>
</dbReference>
<evidence type="ECO:0000256" key="4">
    <source>
        <dbReference type="ARBA" id="ARBA00022695"/>
    </source>
</evidence>
<keyword evidence="7 9" id="KW-0320">Glycogen biosynthesis</keyword>
<feature type="binding site" evidence="9">
    <location>
        <position position="164"/>
    </location>
    <ligand>
        <name>alpha-D-glucose 1-phosphate</name>
        <dbReference type="ChEBI" id="CHEBI:58601"/>
    </ligand>
</feature>
<dbReference type="PROSITE" id="PS00808">
    <property type="entry name" value="ADP_GLC_PYROPHOSPH_1"/>
    <property type="match status" value="1"/>
</dbReference>
<evidence type="ECO:0000256" key="8">
    <source>
        <dbReference type="ARBA" id="ARBA00023277"/>
    </source>
</evidence>
<dbReference type="InterPro" id="IPR056818">
    <property type="entry name" value="GlmU/GlgC-like_hexapep"/>
</dbReference>
<evidence type="ECO:0000256" key="9">
    <source>
        <dbReference type="HAMAP-Rule" id="MF_00624"/>
    </source>
</evidence>
<comment type="caution">
    <text evidence="9">Lacks conserved residue(s) required for the propagation of feature annotation.</text>
</comment>
<feature type="site" description="Could play a key role in the communication between the regulatory and the substrate sites" evidence="9">
    <location>
        <position position="60"/>
    </location>
</feature>
<dbReference type="InterPro" id="IPR005836">
    <property type="entry name" value="ADP_Glu_pyroP_CS"/>
</dbReference>
<feature type="binding site" evidence="9">
    <location>
        <begin position="179"/>
        <end position="180"/>
    </location>
    <ligand>
        <name>alpha-D-glucose 1-phosphate</name>
        <dbReference type="ChEBI" id="CHEBI:58601"/>
    </ligand>
</feature>
<dbReference type="GO" id="GO:0008878">
    <property type="term" value="F:glucose-1-phosphate adenylyltransferase activity"/>
    <property type="evidence" value="ECO:0007669"/>
    <property type="project" value="UniProtKB-UniRule"/>
</dbReference>
<dbReference type="SUPFAM" id="SSF53448">
    <property type="entry name" value="Nucleotide-diphospho-sugar transferases"/>
    <property type="match status" value="1"/>
</dbReference>
<accession>A0A5C7EXH2</accession>
<feature type="domain" description="Glucose-1-phosphate adenylyltransferase/Bifunctional protein GlmU-like C-terminal hexapeptide" evidence="11">
    <location>
        <begin position="305"/>
        <end position="396"/>
    </location>
</feature>
<keyword evidence="8 9" id="KW-0119">Carbohydrate metabolism</keyword>
<keyword evidence="6 9" id="KW-0067">ATP-binding</keyword>
<comment type="catalytic activity">
    <reaction evidence="9">
        <text>alpha-D-glucose 1-phosphate + ATP + H(+) = ADP-alpha-D-glucose + diphosphate</text>
        <dbReference type="Rhea" id="RHEA:12120"/>
        <dbReference type="ChEBI" id="CHEBI:15378"/>
        <dbReference type="ChEBI" id="CHEBI:30616"/>
        <dbReference type="ChEBI" id="CHEBI:33019"/>
        <dbReference type="ChEBI" id="CHEBI:57498"/>
        <dbReference type="ChEBI" id="CHEBI:58601"/>
        <dbReference type="EC" id="2.7.7.27"/>
    </reaction>
</comment>
<dbReference type="EMBL" id="VPFL01000009">
    <property type="protein sequence ID" value="TXF11984.1"/>
    <property type="molecule type" value="Genomic_DNA"/>
</dbReference>
<comment type="similarity">
    <text evidence="1 9">Belongs to the bacterial/plant glucose-1-phosphate adenylyltransferase family.</text>
</comment>
<dbReference type="InParanoid" id="A0A5C7EXH2"/>
<dbReference type="GO" id="GO:0005978">
    <property type="term" value="P:glycogen biosynthetic process"/>
    <property type="evidence" value="ECO:0007669"/>
    <property type="project" value="UniProtKB-UniRule"/>
</dbReference>
<dbReference type="OrthoDB" id="9801810at2"/>
<dbReference type="EC" id="2.7.7.27" evidence="9"/>
<dbReference type="CDD" id="cd04651">
    <property type="entry name" value="LbH_G1P_AT_C"/>
    <property type="match status" value="1"/>
</dbReference>
<protein>
    <recommendedName>
        <fullName evidence="9">Glucose-1-phosphate adenylyltransferase</fullName>
        <ecNumber evidence="9">2.7.7.27</ecNumber>
    </recommendedName>
    <alternativeName>
        <fullName evidence="9">ADP-glucose pyrophosphorylase</fullName>
        <shortName evidence="9">ADPGlc PPase</shortName>
    </alternativeName>
    <alternativeName>
        <fullName evidence="9">ADP-glucose synthase</fullName>
    </alternativeName>
</protein>
<evidence type="ECO:0000256" key="3">
    <source>
        <dbReference type="ARBA" id="ARBA00022679"/>
    </source>
</evidence>
<feature type="binding site" evidence="9">
    <location>
        <position position="197"/>
    </location>
    <ligand>
        <name>alpha-D-glucose 1-phosphate</name>
        <dbReference type="ChEBI" id="CHEBI:58601"/>
    </ligand>
</feature>
<dbReference type="Gene3D" id="3.90.550.10">
    <property type="entry name" value="Spore Coat Polysaccharide Biosynthesis Protein SpsA, Chain A"/>
    <property type="match status" value="1"/>
</dbReference>
<dbReference type="RefSeq" id="WP_147799724.1">
    <property type="nucleotide sequence ID" value="NZ_VPFL01000009.1"/>
</dbReference>
<keyword evidence="3 9" id="KW-0808">Transferase</keyword>
<dbReference type="CDD" id="cd02508">
    <property type="entry name" value="ADP_Glucose_PP"/>
    <property type="match status" value="1"/>
</dbReference>
<dbReference type="PANTHER" id="PTHR43523">
    <property type="entry name" value="GLUCOSE-1-PHOSPHATE ADENYLYLTRANSFERASE-RELATED"/>
    <property type="match status" value="1"/>
</dbReference>
<feature type="site" description="Could play a key role in the communication between the regulatory and the substrate sites" evidence="9">
    <location>
        <position position="98"/>
    </location>
</feature>
<evidence type="ECO:0000256" key="1">
    <source>
        <dbReference type="ARBA" id="ARBA00010443"/>
    </source>
</evidence>
<dbReference type="AlphaFoldDB" id="A0A5C7EXH2"/>
<evidence type="ECO:0000259" key="11">
    <source>
        <dbReference type="Pfam" id="PF24894"/>
    </source>
</evidence>
<organism evidence="12 13">
    <name type="scientific">Pelomicrobium methylotrophicum</name>
    <dbReference type="NCBI Taxonomy" id="2602750"/>
    <lineage>
        <taxon>Bacteria</taxon>
        <taxon>Pseudomonadati</taxon>
        <taxon>Pseudomonadota</taxon>
        <taxon>Hydrogenophilia</taxon>
        <taxon>Hydrogenophilia incertae sedis</taxon>
        <taxon>Pelomicrobium</taxon>
    </lineage>
</organism>
<dbReference type="HAMAP" id="MF_00624">
    <property type="entry name" value="GlgC"/>
    <property type="match status" value="1"/>
</dbReference>
<comment type="caution">
    <text evidence="12">The sequence shown here is derived from an EMBL/GenBank/DDBJ whole genome shotgun (WGS) entry which is preliminary data.</text>
</comment>
<name>A0A5C7EXH2_9PROT</name>
<evidence type="ECO:0000259" key="10">
    <source>
        <dbReference type="Pfam" id="PF00483"/>
    </source>
</evidence>
<comment type="function">
    <text evidence="9">Involved in the biosynthesis of ADP-glucose, a building block required for the elongation reactions to produce glycogen. Catalyzes the reaction between ATP and alpha-D-glucose 1-phosphate (G1P) to produce pyrophosphate and ADP-Glc.</text>
</comment>
<dbReference type="Gene3D" id="2.160.10.10">
    <property type="entry name" value="Hexapeptide repeat proteins"/>
    <property type="match status" value="1"/>
</dbReference>
<dbReference type="InterPro" id="IPR029044">
    <property type="entry name" value="Nucleotide-diphossugar_trans"/>
</dbReference>
<dbReference type="SUPFAM" id="SSF51161">
    <property type="entry name" value="Trimeric LpxA-like enzymes"/>
    <property type="match status" value="1"/>
</dbReference>
<dbReference type="InterPro" id="IPR011004">
    <property type="entry name" value="Trimer_LpxA-like_sf"/>
</dbReference>
<dbReference type="InterPro" id="IPR011831">
    <property type="entry name" value="ADP-Glc_PPase"/>
</dbReference>
<keyword evidence="13" id="KW-1185">Reference proteome</keyword>
<dbReference type="UniPathway" id="UPA00164"/>
<comment type="pathway">
    <text evidence="9">Glycan biosynthesis; glycogen biosynthesis.</text>
</comment>
<evidence type="ECO:0000256" key="7">
    <source>
        <dbReference type="ARBA" id="ARBA00023056"/>
    </source>
</evidence>
<evidence type="ECO:0000313" key="13">
    <source>
        <dbReference type="Proteomes" id="UP000321201"/>
    </source>
</evidence>
<dbReference type="Pfam" id="PF00483">
    <property type="entry name" value="NTP_transferase"/>
    <property type="match status" value="1"/>
</dbReference>
<feature type="domain" description="Nucleotidyl transferase" evidence="10">
    <location>
        <begin position="8"/>
        <end position="275"/>
    </location>
</feature>
<dbReference type="InterPro" id="IPR023049">
    <property type="entry name" value="GlgC_bac"/>
</dbReference>
<evidence type="ECO:0000256" key="6">
    <source>
        <dbReference type="ARBA" id="ARBA00022840"/>
    </source>
</evidence>
<proteinExistence type="inferred from homology"/>
<keyword evidence="5 9" id="KW-0547">Nucleotide-binding</keyword>
<dbReference type="InterPro" id="IPR005835">
    <property type="entry name" value="NTP_transferase_dom"/>
</dbReference>
<sequence>MAGQKILAMVMAGGEGTRLYPLTAERSKPAVPFGGRYRIVDFVLSNLINSEIHSIYVLVQYKSQSLIEHIHRGWVLSPIIPGQFISIVPPQMREGPEWFLGTADAVYQNLNLIEPHAPDLVAVFGADHVYRMDVRQMVRFHLEREADVTVAALPVPIKEATAFGIINANRSGRIVGFVEKPQVPPPMPSDPTRAFASMGNYLFNTQVLIEALHEAHRLGEKDFGKDVIPRLIATHRVYAYDFSKNSVPGVRPYEEPAYWRDVGTIDAYYAAHQDTLGAEPRFNLFNPRWPVCSSGYQGPVAAIVRGTLENSDVGAGSLIKDAVVKNSVLRREVLLEEGVVVEDSIIMDYSIVRAGAKLKRVIVDRYNVIEAGERIGYDLEADRKRFYVTDSGIVVIPKGAHRADVRRYY</sequence>
<dbReference type="PANTHER" id="PTHR43523:SF2">
    <property type="entry name" value="GLUCOSE-1-PHOSPHATE ADENYLYLTRANSFERASE"/>
    <property type="match status" value="1"/>
</dbReference>
<comment type="subunit">
    <text evidence="9">Homotetramer.</text>
</comment>
<evidence type="ECO:0000256" key="2">
    <source>
        <dbReference type="ARBA" id="ARBA00022600"/>
    </source>
</evidence>
<dbReference type="PROSITE" id="PS00809">
    <property type="entry name" value="ADP_GLC_PYROPHOSPH_2"/>
    <property type="match status" value="1"/>
</dbReference>
<gene>
    <name evidence="9" type="primary">glgC</name>
    <name evidence="12" type="ORF">FR698_08280</name>
</gene>
<keyword evidence="4 9" id="KW-0548">Nucleotidyltransferase</keyword>
<evidence type="ECO:0000256" key="5">
    <source>
        <dbReference type="ARBA" id="ARBA00022741"/>
    </source>
</evidence>
<evidence type="ECO:0000313" key="12">
    <source>
        <dbReference type="EMBL" id="TXF11984.1"/>
    </source>
</evidence>
<reference evidence="12 13" key="1">
    <citation type="submission" date="2019-08" db="EMBL/GenBank/DDBJ databases">
        <title>Pelomicrobium methylotrophicum gen. nov., sp. nov. a moderately thermophilic, facultatively anaerobic, lithoautotrophic and methylotrophic bacterium isolated from a terrestrial mud volcano.</title>
        <authorList>
            <person name="Slobodkina G.B."/>
            <person name="Merkel A.Y."/>
            <person name="Slobodkin A.I."/>
        </authorList>
    </citation>
    <scope>NUCLEOTIDE SEQUENCE [LARGE SCALE GENOMIC DNA]</scope>
    <source>
        <strain evidence="12 13">SM250</strain>
    </source>
</reference>
<keyword evidence="2 9" id="KW-0321">Glycogen metabolism</keyword>
<dbReference type="NCBIfam" id="NF002023">
    <property type="entry name" value="PRK00844.1"/>
    <property type="match status" value="1"/>
</dbReference>
<dbReference type="GO" id="GO:0005524">
    <property type="term" value="F:ATP binding"/>
    <property type="evidence" value="ECO:0007669"/>
    <property type="project" value="UniProtKB-KW"/>
</dbReference>